<evidence type="ECO:0000313" key="1">
    <source>
        <dbReference type="EMBL" id="KAL0957854.1"/>
    </source>
</evidence>
<name>A0ABR3JPV5_9AGAR</name>
<evidence type="ECO:0000313" key="2">
    <source>
        <dbReference type="Proteomes" id="UP001556367"/>
    </source>
</evidence>
<accession>A0ABR3JPV5</accession>
<reference evidence="2" key="1">
    <citation type="submission" date="2024-06" db="EMBL/GenBank/DDBJ databases">
        <title>Multi-omics analyses provide insights into the biosynthesis of the anticancer antibiotic pleurotin in Hohenbuehelia grisea.</title>
        <authorList>
            <person name="Weaver J.A."/>
            <person name="Alberti F."/>
        </authorList>
    </citation>
    <scope>NUCLEOTIDE SEQUENCE [LARGE SCALE GENOMIC DNA]</scope>
    <source>
        <strain evidence="2">T-177</strain>
    </source>
</reference>
<gene>
    <name evidence="1" type="ORF">HGRIS_000038</name>
</gene>
<sequence length="108" mass="12653">MCFLTERSTITLPMTTLDDSWLNRKRIHTIRPMSFTVAGRWRTSGSIRCLTACWISHSQPVCCVNDLPERRVNPHQALFNLLSLEPENIFNDVYYRKQARQVFDYEGS</sequence>
<comment type="caution">
    <text evidence="1">The sequence shown here is derived from an EMBL/GenBank/DDBJ whole genome shotgun (WGS) entry which is preliminary data.</text>
</comment>
<organism evidence="1 2">
    <name type="scientific">Hohenbuehelia grisea</name>
    <dbReference type="NCBI Taxonomy" id="104357"/>
    <lineage>
        <taxon>Eukaryota</taxon>
        <taxon>Fungi</taxon>
        <taxon>Dikarya</taxon>
        <taxon>Basidiomycota</taxon>
        <taxon>Agaricomycotina</taxon>
        <taxon>Agaricomycetes</taxon>
        <taxon>Agaricomycetidae</taxon>
        <taxon>Agaricales</taxon>
        <taxon>Pleurotineae</taxon>
        <taxon>Pleurotaceae</taxon>
        <taxon>Hohenbuehelia</taxon>
    </lineage>
</organism>
<protein>
    <submittedName>
        <fullName evidence="1">Uncharacterized protein</fullName>
    </submittedName>
</protein>
<dbReference type="Proteomes" id="UP001556367">
    <property type="component" value="Unassembled WGS sequence"/>
</dbReference>
<keyword evidence="2" id="KW-1185">Reference proteome</keyword>
<proteinExistence type="predicted"/>
<dbReference type="EMBL" id="JASNQZ010000004">
    <property type="protein sequence ID" value="KAL0957854.1"/>
    <property type="molecule type" value="Genomic_DNA"/>
</dbReference>